<proteinExistence type="predicted"/>
<gene>
    <name evidence="2" type="ORF">AGR7C_Cc110385</name>
</gene>
<feature type="domain" description="HTH cro/C1-type" evidence="1">
    <location>
        <begin position="31"/>
        <end position="71"/>
    </location>
</feature>
<accession>A0A1S7P524</accession>
<dbReference type="Pfam" id="PF12844">
    <property type="entry name" value="HTH_19"/>
    <property type="match status" value="1"/>
</dbReference>
<dbReference type="RefSeq" id="WP_080816750.1">
    <property type="nucleotide sequence ID" value="NZ_LT009748.1"/>
</dbReference>
<dbReference type="SUPFAM" id="SSF47413">
    <property type="entry name" value="lambda repressor-like DNA-binding domains"/>
    <property type="match status" value="1"/>
</dbReference>
<evidence type="ECO:0000313" key="3">
    <source>
        <dbReference type="Proteomes" id="UP000191987"/>
    </source>
</evidence>
<dbReference type="SMART" id="SM00530">
    <property type="entry name" value="HTH_XRE"/>
    <property type="match status" value="1"/>
</dbReference>
<dbReference type="PROSITE" id="PS50943">
    <property type="entry name" value="HTH_CROC1"/>
    <property type="match status" value="1"/>
</dbReference>
<dbReference type="Proteomes" id="UP000191987">
    <property type="component" value="Unassembled WGS sequence"/>
</dbReference>
<evidence type="ECO:0000259" key="1">
    <source>
        <dbReference type="PROSITE" id="PS50943"/>
    </source>
</evidence>
<dbReference type="CDD" id="cd00093">
    <property type="entry name" value="HTH_XRE"/>
    <property type="match status" value="1"/>
</dbReference>
<name>A0A1S7P524_9HYPH</name>
<dbReference type="Gene3D" id="1.10.260.40">
    <property type="entry name" value="lambda repressor-like DNA-binding domains"/>
    <property type="match status" value="1"/>
</dbReference>
<dbReference type="InterPro" id="IPR010982">
    <property type="entry name" value="Lambda_DNA-bd_dom_sf"/>
</dbReference>
<dbReference type="AlphaFoldDB" id="A0A1S7P524"/>
<dbReference type="InterPro" id="IPR001387">
    <property type="entry name" value="Cro/C1-type_HTH"/>
</dbReference>
<evidence type="ECO:0000313" key="2">
    <source>
        <dbReference type="EMBL" id="CUX16122.1"/>
    </source>
</evidence>
<dbReference type="EMBL" id="FBWG01000003">
    <property type="protein sequence ID" value="CUX16122.1"/>
    <property type="molecule type" value="Genomic_DNA"/>
</dbReference>
<sequence>MARKEVEPKTALGKRLRAVRAAFDIDDRDVFANRLAISKSGLAHYERGERVPDAELLSAYHREFGVNISWLVTGHGDMFEGGQSASTDYSSHQLLVDLINPLGRLINKVYRDHEVRINDDQRFAELTRWHNNLTRRAGPSFNWDDLMAQLPWVEQSLGEELLSRRTSPEISKRSIS</sequence>
<dbReference type="GO" id="GO:0003677">
    <property type="term" value="F:DNA binding"/>
    <property type="evidence" value="ECO:0007669"/>
    <property type="project" value="InterPro"/>
</dbReference>
<protein>
    <recommendedName>
        <fullName evidence="1">HTH cro/C1-type domain-containing protein</fullName>
    </recommendedName>
</protein>
<organism evidence="2 3">
    <name type="scientific">Agrobacterium deltaense Zutra 3/1</name>
    <dbReference type="NCBI Taxonomy" id="1183427"/>
    <lineage>
        <taxon>Bacteria</taxon>
        <taxon>Pseudomonadati</taxon>
        <taxon>Pseudomonadota</taxon>
        <taxon>Alphaproteobacteria</taxon>
        <taxon>Hyphomicrobiales</taxon>
        <taxon>Rhizobiaceae</taxon>
        <taxon>Rhizobium/Agrobacterium group</taxon>
        <taxon>Agrobacterium</taxon>
    </lineage>
</organism>
<reference evidence="2 3" key="1">
    <citation type="submission" date="2016-01" db="EMBL/GenBank/DDBJ databases">
        <authorList>
            <person name="Oliw E.H."/>
        </authorList>
    </citation>
    <scope>NUCLEOTIDE SEQUENCE [LARGE SCALE GENOMIC DNA]</scope>
    <source>
        <strain evidence="2 3">Zutra 3-1</strain>
    </source>
</reference>